<dbReference type="Proteomes" id="UP000623509">
    <property type="component" value="Unassembled WGS sequence"/>
</dbReference>
<proteinExistence type="predicted"/>
<reference evidence="1 4" key="1">
    <citation type="submission" date="2016-08" db="EMBL/GenBank/DDBJ databases">
        <title>Candidatus Dactylopiibacterium carminicum genome sequence.</title>
        <authorList>
            <person name="Ramirez-Puebla S.T."/>
            <person name="Ormeno-Orrillo E."/>
            <person name="Vera-Ponce De Leon A."/>
            <person name="Luis L."/>
            <person name="Sanchez-Flores A."/>
            <person name="Monica R."/>
            <person name="Martinez-Romero E."/>
        </authorList>
    </citation>
    <scope>NUCLEOTIDE SEQUENCE [LARGE SCALE GENOMIC DNA]</scope>
    <source>
        <strain evidence="1">END1</strain>
    </source>
</reference>
<dbReference type="Proteomes" id="UP000216107">
    <property type="component" value="Unassembled WGS sequence"/>
</dbReference>
<dbReference type="Gene3D" id="1.50.10.20">
    <property type="match status" value="1"/>
</dbReference>
<reference evidence="2 3" key="2">
    <citation type="submission" date="2017-07" db="EMBL/GenBank/DDBJ databases">
        <title>Candidatus Dactylopiibacterium carminicum, a nitrogen-fixing symbiont of the cochineal insect Dactylopius coccus and Dactylopius opuntiae (Hemiptera: Coccoidea: Dactylopiidae).</title>
        <authorList>
            <person name="Vera A."/>
        </authorList>
    </citation>
    <scope>NUCLEOTIDE SEQUENCE [LARGE SCALE GENOMIC DNA]</scope>
    <source>
        <strain evidence="2 3">NFDCM</strain>
    </source>
</reference>
<dbReference type="InterPro" id="IPR012669">
    <property type="entry name" value="Pectate_lyase"/>
</dbReference>
<dbReference type="EMBL" id="NMRN01000013">
    <property type="protein sequence ID" value="PAS93754.1"/>
    <property type="molecule type" value="Genomic_DNA"/>
</dbReference>
<dbReference type="EMBL" id="MDUX01000014">
    <property type="protein sequence ID" value="KAF7599799.1"/>
    <property type="molecule type" value="Genomic_DNA"/>
</dbReference>
<organism evidence="2 3">
    <name type="scientific">Candidatus Dactylopiibacterium carminicum</name>
    <dbReference type="NCBI Taxonomy" id="857335"/>
    <lineage>
        <taxon>Bacteria</taxon>
        <taxon>Pseudomonadati</taxon>
        <taxon>Pseudomonadota</taxon>
        <taxon>Betaproteobacteria</taxon>
        <taxon>Rhodocyclales</taxon>
        <taxon>Rhodocyclaceae</taxon>
        <taxon>Candidatus Dactylopiibacterium</taxon>
    </lineage>
</organism>
<sequence>MAILSATLLAACAAQPPAPKQYQPIPLGLFSDGIHHWQNLHGKDYPRYREDQIVEIANNVLLYQRDNGGWIENRDPARILDDSDIKAAEAEKANPKGSFDNRNVYSQVEYLFAAYDQTGNKTYRQAALKGLRYTLSMQHKKCGGWPHTVPGAQPYHPYITMADEVTSGVLRMLRKVEQADPPFKSVDAADRTAATDARKRGDACVLQLQVRQNDKLAGWAGQYDPETLQPAQGRSFELPSMVSQESVEMARYLMSIPAPSPEVVAAIDGVMAWFERSKLTGWKIETIKLDQPVKYDYHTATTDRRLVQDPDAGPLWGRFYDVKDNSIVLANRDGIRVKDYSQIHHERRTGYAWYGVWPTKVLYEEYPAWKKRMGRG</sequence>
<protein>
    <submittedName>
        <fullName evidence="2">Pectate lyase</fullName>
    </submittedName>
</protein>
<comment type="caution">
    <text evidence="2">The sequence shown here is derived from an EMBL/GenBank/DDBJ whole genome shotgun (WGS) entry which is preliminary data.</text>
</comment>
<evidence type="ECO:0000313" key="1">
    <source>
        <dbReference type="EMBL" id="KAF7599799.1"/>
    </source>
</evidence>
<keyword evidence="4" id="KW-1185">Reference proteome</keyword>
<dbReference type="SUPFAM" id="SSF81853">
    <property type="entry name" value="Family 10 polysaccharide lyase"/>
    <property type="match status" value="1"/>
</dbReference>
<evidence type="ECO:0000313" key="4">
    <source>
        <dbReference type="Proteomes" id="UP000623509"/>
    </source>
</evidence>
<evidence type="ECO:0000313" key="3">
    <source>
        <dbReference type="Proteomes" id="UP000216107"/>
    </source>
</evidence>
<name>A0A272EUI4_9RHOO</name>
<dbReference type="Pfam" id="PF09492">
    <property type="entry name" value="Pec_lyase"/>
    <property type="match status" value="1"/>
</dbReference>
<dbReference type="AlphaFoldDB" id="A0A272EUI4"/>
<gene>
    <name evidence="2" type="primary">pelA</name>
    <name evidence="1" type="ORF">BGI27_06205</name>
    <name evidence="2" type="ORF">CGU29_06645</name>
</gene>
<evidence type="ECO:0000313" key="2">
    <source>
        <dbReference type="EMBL" id="PAS93754.1"/>
    </source>
</evidence>
<dbReference type="GO" id="GO:0016829">
    <property type="term" value="F:lyase activity"/>
    <property type="evidence" value="ECO:0007669"/>
    <property type="project" value="UniProtKB-KW"/>
</dbReference>
<dbReference type="OrthoDB" id="9804686at2"/>
<dbReference type="NCBIfam" id="TIGR02474">
    <property type="entry name" value="pec_lyase"/>
    <property type="match status" value="1"/>
</dbReference>
<accession>A0A272EUI4</accession>
<keyword evidence="2" id="KW-0456">Lyase</keyword>